<keyword evidence="14" id="KW-1185">Reference proteome</keyword>
<keyword evidence="8" id="KW-0413">Isomerase</keyword>
<evidence type="ECO:0000256" key="4">
    <source>
        <dbReference type="ARBA" id="ARBA00022801"/>
    </source>
</evidence>
<evidence type="ECO:0000256" key="12">
    <source>
        <dbReference type="ARBA" id="ARBA00044550"/>
    </source>
</evidence>
<dbReference type="GO" id="GO:0016787">
    <property type="term" value="F:hydrolase activity"/>
    <property type="evidence" value="ECO:0007669"/>
    <property type="project" value="UniProtKB-KW"/>
</dbReference>
<dbReference type="GO" id="GO:0043138">
    <property type="term" value="F:3'-5' DNA helicase activity"/>
    <property type="evidence" value="ECO:0007669"/>
    <property type="project" value="UniProtKB-EC"/>
</dbReference>
<evidence type="ECO:0000256" key="9">
    <source>
        <dbReference type="ARBA" id="ARBA00034617"/>
    </source>
</evidence>
<dbReference type="SMART" id="SM00487">
    <property type="entry name" value="DEXDc"/>
    <property type="match status" value="1"/>
</dbReference>
<dbReference type="GO" id="GO:0006310">
    <property type="term" value="P:DNA recombination"/>
    <property type="evidence" value="ECO:0007669"/>
    <property type="project" value="InterPro"/>
</dbReference>
<dbReference type="GO" id="GO:0005737">
    <property type="term" value="C:cytoplasm"/>
    <property type="evidence" value="ECO:0007669"/>
    <property type="project" value="TreeGrafter"/>
</dbReference>
<reference evidence="13 14" key="1">
    <citation type="submission" date="2018-04" db="EMBL/GenBank/DDBJ databases">
        <title>Characteristic and Complete Genome Sequencing of A Novel Member of Infective Endocarditis Causative Bacteria: Bergeyella cardium QL-PH.</title>
        <authorList>
            <person name="Pan H."/>
            <person name="Sun E."/>
            <person name="Zhang Y."/>
        </authorList>
    </citation>
    <scope>NUCLEOTIDE SEQUENCE [LARGE SCALE GENOMIC DNA]</scope>
    <source>
        <strain evidence="13 14">HPQL</strain>
    </source>
</reference>
<dbReference type="KEGG" id="bcad:DBX24_02095"/>
<dbReference type="PANTHER" id="PTHR13710:SF105">
    <property type="entry name" value="ATP-DEPENDENT DNA HELICASE Q1"/>
    <property type="match status" value="1"/>
</dbReference>
<evidence type="ECO:0000256" key="10">
    <source>
        <dbReference type="ARBA" id="ARBA00034808"/>
    </source>
</evidence>
<dbReference type="GO" id="GO:0046872">
    <property type="term" value="F:metal ion binding"/>
    <property type="evidence" value="ECO:0007669"/>
    <property type="project" value="UniProtKB-KW"/>
</dbReference>
<dbReference type="SUPFAM" id="SSF52540">
    <property type="entry name" value="P-loop containing nucleoside triphosphate hydrolases"/>
    <property type="match status" value="1"/>
</dbReference>
<comment type="catalytic activity">
    <reaction evidence="9">
        <text>Couples ATP hydrolysis with the unwinding of duplex DNA by translocating in the 3'-5' direction.</text>
        <dbReference type="EC" id="5.6.2.4"/>
    </reaction>
</comment>
<evidence type="ECO:0000256" key="11">
    <source>
        <dbReference type="ARBA" id="ARBA00044535"/>
    </source>
</evidence>
<dbReference type="GO" id="GO:0030894">
    <property type="term" value="C:replisome"/>
    <property type="evidence" value="ECO:0007669"/>
    <property type="project" value="TreeGrafter"/>
</dbReference>
<keyword evidence="6" id="KW-0067">ATP-binding</keyword>
<evidence type="ECO:0000256" key="7">
    <source>
        <dbReference type="ARBA" id="ARBA00023125"/>
    </source>
</evidence>
<evidence type="ECO:0000256" key="1">
    <source>
        <dbReference type="ARBA" id="ARBA00005446"/>
    </source>
</evidence>
<keyword evidence="5 13" id="KW-0347">Helicase</keyword>
<evidence type="ECO:0000256" key="2">
    <source>
        <dbReference type="ARBA" id="ARBA00022723"/>
    </source>
</evidence>
<dbReference type="EMBL" id="CP029149">
    <property type="protein sequence ID" value="QHN64767.1"/>
    <property type="molecule type" value="Genomic_DNA"/>
</dbReference>
<evidence type="ECO:0000256" key="6">
    <source>
        <dbReference type="ARBA" id="ARBA00022840"/>
    </source>
</evidence>
<dbReference type="Gene3D" id="3.40.50.300">
    <property type="entry name" value="P-loop containing nucleotide triphosphate hydrolases"/>
    <property type="match status" value="2"/>
</dbReference>
<keyword evidence="4 13" id="KW-0378">Hydrolase</keyword>
<keyword evidence="3" id="KW-0547">Nucleotide-binding</keyword>
<proteinExistence type="inferred from homology"/>
<dbReference type="InterPro" id="IPR001650">
    <property type="entry name" value="Helicase_C-like"/>
</dbReference>
<dbReference type="GO" id="GO:0006281">
    <property type="term" value="P:DNA repair"/>
    <property type="evidence" value="ECO:0007669"/>
    <property type="project" value="TreeGrafter"/>
</dbReference>
<dbReference type="InterPro" id="IPR004589">
    <property type="entry name" value="DNA_helicase_ATP-dep_RecQ"/>
</dbReference>
<comment type="similarity">
    <text evidence="1">Belongs to the helicase family. RecQ subfamily.</text>
</comment>
<dbReference type="SMART" id="SM00490">
    <property type="entry name" value="HELICc"/>
    <property type="match status" value="1"/>
</dbReference>
<dbReference type="InterPro" id="IPR027417">
    <property type="entry name" value="P-loop_NTPase"/>
</dbReference>
<dbReference type="InterPro" id="IPR011545">
    <property type="entry name" value="DEAD/DEAH_box_helicase_dom"/>
</dbReference>
<gene>
    <name evidence="13" type="ORF">DBX24_02095</name>
</gene>
<dbReference type="RefSeq" id="WP_160223823.1">
    <property type="nucleotide sequence ID" value="NZ_CP029149.1"/>
</dbReference>
<dbReference type="GO" id="GO:0043590">
    <property type="term" value="C:bacterial nucleoid"/>
    <property type="evidence" value="ECO:0007669"/>
    <property type="project" value="TreeGrafter"/>
</dbReference>
<evidence type="ECO:0000256" key="5">
    <source>
        <dbReference type="ARBA" id="ARBA00022806"/>
    </source>
</evidence>
<dbReference type="PROSITE" id="PS51194">
    <property type="entry name" value="HELICASE_CTER"/>
    <property type="match status" value="1"/>
</dbReference>
<dbReference type="InterPro" id="IPR036388">
    <property type="entry name" value="WH-like_DNA-bd_sf"/>
</dbReference>
<dbReference type="PROSITE" id="PS51192">
    <property type="entry name" value="HELICASE_ATP_BIND_1"/>
    <property type="match status" value="1"/>
</dbReference>
<dbReference type="Pfam" id="PF16124">
    <property type="entry name" value="RecQ_Zn_bind"/>
    <property type="match status" value="1"/>
</dbReference>
<dbReference type="NCBIfam" id="TIGR00614">
    <property type="entry name" value="recQ_fam"/>
    <property type="match status" value="1"/>
</dbReference>
<dbReference type="InterPro" id="IPR032284">
    <property type="entry name" value="RecQ_Zn-bd"/>
</dbReference>
<dbReference type="GO" id="GO:0003677">
    <property type="term" value="F:DNA binding"/>
    <property type="evidence" value="ECO:0007669"/>
    <property type="project" value="UniProtKB-KW"/>
</dbReference>
<dbReference type="EC" id="5.6.2.4" evidence="10"/>
<dbReference type="PANTHER" id="PTHR13710">
    <property type="entry name" value="DNA HELICASE RECQ FAMILY MEMBER"/>
    <property type="match status" value="1"/>
</dbReference>
<dbReference type="Pfam" id="PF00270">
    <property type="entry name" value="DEAD"/>
    <property type="match status" value="1"/>
</dbReference>
<keyword evidence="7" id="KW-0238">DNA-binding</keyword>
<protein>
    <recommendedName>
        <fullName evidence="11">ATP-dependent DNA helicase RecQ</fullName>
        <ecNumber evidence="10">5.6.2.4</ecNumber>
    </recommendedName>
    <alternativeName>
        <fullName evidence="12">DNA 3'-5' helicase RecQ</fullName>
    </alternativeName>
</protein>
<dbReference type="CDD" id="cd17920">
    <property type="entry name" value="DEXHc_RecQ"/>
    <property type="match status" value="1"/>
</dbReference>
<evidence type="ECO:0000313" key="14">
    <source>
        <dbReference type="Proteomes" id="UP000464318"/>
    </source>
</evidence>
<evidence type="ECO:0000256" key="3">
    <source>
        <dbReference type="ARBA" id="ARBA00022741"/>
    </source>
</evidence>
<dbReference type="Pfam" id="PF00271">
    <property type="entry name" value="Helicase_C"/>
    <property type="match status" value="1"/>
</dbReference>
<dbReference type="Gene3D" id="1.10.10.10">
    <property type="entry name" value="Winged helix-like DNA-binding domain superfamily/Winged helix DNA-binding domain"/>
    <property type="match status" value="1"/>
</dbReference>
<dbReference type="GO" id="GO:0009378">
    <property type="term" value="F:four-way junction helicase activity"/>
    <property type="evidence" value="ECO:0007669"/>
    <property type="project" value="TreeGrafter"/>
</dbReference>
<dbReference type="Proteomes" id="UP000464318">
    <property type="component" value="Chromosome"/>
</dbReference>
<dbReference type="AlphaFoldDB" id="A0A6P1QUA9"/>
<evidence type="ECO:0000313" key="13">
    <source>
        <dbReference type="EMBL" id="QHN64767.1"/>
    </source>
</evidence>
<accession>A0A6P1QUA9</accession>
<dbReference type="GO" id="GO:0005524">
    <property type="term" value="F:ATP binding"/>
    <property type="evidence" value="ECO:0007669"/>
    <property type="project" value="UniProtKB-KW"/>
</dbReference>
<keyword evidence="2" id="KW-0479">Metal-binding</keyword>
<evidence type="ECO:0000256" key="8">
    <source>
        <dbReference type="ARBA" id="ARBA00023235"/>
    </source>
</evidence>
<dbReference type="OrthoDB" id="9763310at2"/>
<name>A0A6P1QUA9_9FLAO</name>
<dbReference type="FunFam" id="3.40.50.300:FF:000296">
    <property type="entry name" value="ATP-dependent DNA helicase RecQ"/>
    <property type="match status" value="1"/>
</dbReference>
<organism evidence="13 14">
    <name type="scientific">Bergeyella cardium</name>
    <dbReference type="NCBI Taxonomy" id="1585976"/>
    <lineage>
        <taxon>Bacteria</taxon>
        <taxon>Pseudomonadati</taxon>
        <taxon>Bacteroidota</taxon>
        <taxon>Flavobacteriia</taxon>
        <taxon>Flavobacteriales</taxon>
        <taxon>Weeksellaceae</taxon>
        <taxon>Bergeyella</taxon>
    </lineage>
</organism>
<dbReference type="InterPro" id="IPR014001">
    <property type="entry name" value="Helicase_ATP-bd"/>
</dbReference>
<sequence length="633" mass="73634">MISAENLRDLKYQTLKEFWGYTEFRAPQEGIIDSILSDKDTVALLPTGGGKSLCYQLPALLSEGVCLVVSPLLALMKDQVEQLNSIGIEADYLSSDLDTVEEDLVYSRAKEGVTKLLYISPERLSNQRFLMETQDIQLSFIAVDEAHCVSEWGQDFRPSYRNIKMFREQYYHLPCIALTATATPRVLTEIVDKLALKAPQIFKKGFRRENIHINVLEISDKYPHIYHYLNMNCTSGLIYTRTRREAEELSQYLQSRGLTNVDYYHAGLPKDERIKKQNWWQRSSLNVLISTNAFGMGIDKENVYFVIHLSPSQSIENYYQEIGRAGRDGAESFAHLLWDKQDLLKVDKILRSQYTSKEEYQKIISYLYSMFGIAEQQKVEKEFQFSLEKLLKLTAIGKTKLKSVLNFLHIQEVIYLREQKNRSSIELLIPYDQIELLPEEDAYFIELLLRNIIGFTAQKVHFDEEILSEKLESPLHLIKKRLSKMKNKGYMEYIDGGQASIKFLTPRDERLLFGKYYKTFSTIQKNKVRKWEEMKFFITDISFCKMRLILQYFGERNAQDCGNCSYCSNRFQNNIKGSPQKDILNALASRPLTLDELCIAISNGNREEVLEHLILLRDSGKIKMQDYKTYMLV</sequence>